<dbReference type="EMBL" id="JAOPGA020000879">
    <property type="protein sequence ID" value="KAL0482626.1"/>
    <property type="molecule type" value="Genomic_DNA"/>
</dbReference>
<dbReference type="AlphaFoldDB" id="A0AAW2Z0L7"/>
<proteinExistence type="predicted"/>
<gene>
    <name evidence="1" type="ORF">AKO1_014360</name>
</gene>
<organism evidence="1 2">
    <name type="scientific">Acrasis kona</name>
    <dbReference type="NCBI Taxonomy" id="1008807"/>
    <lineage>
        <taxon>Eukaryota</taxon>
        <taxon>Discoba</taxon>
        <taxon>Heterolobosea</taxon>
        <taxon>Tetramitia</taxon>
        <taxon>Eutetramitia</taxon>
        <taxon>Acrasidae</taxon>
        <taxon>Acrasis</taxon>
    </lineage>
</organism>
<reference evidence="1 2" key="1">
    <citation type="submission" date="2024-03" db="EMBL/GenBank/DDBJ databases">
        <title>The Acrasis kona genome and developmental transcriptomes reveal deep origins of eukaryotic multicellular pathways.</title>
        <authorList>
            <person name="Sheikh S."/>
            <person name="Fu C.-J."/>
            <person name="Brown M.W."/>
            <person name="Baldauf S.L."/>
        </authorList>
    </citation>
    <scope>NUCLEOTIDE SEQUENCE [LARGE SCALE GENOMIC DNA]</scope>
    <source>
        <strain evidence="1 2">ATCC MYA-3509</strain>
    </source>
</reference>
<name>A0AAW2Z0L7_9EUKA</name>
<accession>A0AAW2Z0L7</accession>
<evidence type="ECO:0000313" key="2">
    <source>
        <dbReference type="Proteomes" id="UP001431209"/>
    </source>
</evidence>
<comment type="caution">
    <text evidence="1">The sequence shown here is derived from an EMBL/GenBank/DDBJ whole genome shotgun (WGS) entry which is preliminary data.</text>
</comment>
<sequence length="175" mass="20258">MSGLNQLDEALERFGLSSFNISAIEDKSLLDESSDPKPHSTNLHDVIMSNKRSNNMYEIERVMKNITDQSKFKEIEKASLLVVLPVFEKWLNGNLNVMLITLTFLEQENIRTGLIHVYECAKYHPEVFSRPEATCLVDKICEVLMMLTQEHLDAMELDEKWIRDLYEFMSAAINK</sequence>
<keyword evidence="2" id="KW-1185">Reference proteome</keyword>
<dbReference type="Proteomes" id="UP001431209">
    <property type="component" value="Unassembled WGS sequence"/>
</dbReference>
<evidence type="ECO:0000313" key="1">
    <source>
        <dbReference type="EMBL" id="KAL0482626.1"/>
    </source>
</evidence>
<protein>
    <submittedName>
        <fullName evidence="1">Response regulator aspartate phosphatase I</fullName>
    </submittedName>
</protein>